<dbReference type="EMBL" id="MN740565">
    <property type="protein sequence ID" value="QHU33946.1"/>
    <property type="molecule type" value="Genomic_DNA"/>
</dbReference>
<keyword evidence="2 5" id="KW-0812">Transmembrane</keyword>
<dbReference type="PANTHER" id="PTHR12770">
    <property type="entry name" value="RUS1 FAMILY PROTEIN C16ORF58"/>
    <property type="match status" value="1"/>
</dbReference>
<keyword evidence="4 5" id="KW-0472">Membrane</keyword>
<proteinExistence type="predicted"/>
<dbReference type="PANTHER" id="PTHR12770:SF31">
    <property type="entry name" value="RUS FAMILY MEMBER 1"/>
    <property type="match status" value="1"/>
</dbReference>
<dbReference type="Pfam" id="PF04884">
    <property type="entry name" value="UVB_sens_prot"/>
    <property type="match status" value="1"/>
</dbReference>
<accession>A0A6C0LSU7</accession>
<dbReference type="AlphaFoldDB" id="A0A6C0LSU7"/>
<reference evidence="7" key="1">
    <citation type="journal article" date="2020" name="Nature">
        <title>Giant virus diversity and host interactions through global metagenomics.</title>
        <authorList>
            <person name="Schulz F."/>
            <person name="Roux S."/>
            <person name="Paez-Espino D."/>
            <person name="Jungbluth S."/>
            <person name="Walsh D.A."/>
            <person name="Denef V.J."/>
            <person name="McMahon K.D."/>
            <person name="Konstantinidis K.T."/>
            <person name="Eloe-Fadrosh E.A."/>
            <person name="Kyrpides N.C."/>
            <person name="Woyke T."/>
        </authorList>
    </citation>
    <scope>NUCLEOTIDE SEQUENCE</scope>
    <source>
        <strain evidence="7">GVMAG-S-1016704-142</strain>
    </source>
</reference>
<organism evidence="7">
    <name type="scientific">viral metagenome</name>
    <dbReference type="NCBI Taxonomy" id="1070528"/>
    <lineage>
        <taxon>unclassified sequences</taxon>
        <taxon>metagenomes</taxon>
        <taxon>organismal metagenomes</taxon>
    </lineage>
</organism>
<evidence type="ECO:0000313" key="7">
    <source>
        <dbReference type="EMBL" id="QHU33946.1"/>
    </source>
</evidence>
<evidence type="ECO:0000256" key="4">
    <source>
        <dbReference type="ARBA" id="ARBA00023136"/>
    </source>
</evidence>
<evidence type="ECO:0000256" key="2">
    <source>
        <dbReference type="ARBA" id="ARBA00022692"/>
    </source>
</evidence>
<keyword evidence="3 5" id="KW-1133">Transmembrane helix</keyword>
<evidence type="ECO:0000256" key="5">
    <source>
        <dbReference type="SAM" id="Phobius"/>
    </source>
</evidence>
<dbReference type="GO" id="GO:0016020">
    <property type="term" value="C:membrane"/>
    <property type="evidence" value="ECO:0007669"/>
    <property type="project" value="UniProtKB-SubCell"/>
</dbReference>
<sequence length="205" mass="22580">MSTQLRKIFLPNGKSDKRYIKYMGWSFISTICVSLQTTLSTHSMLSAVGDDSTRTVNYIGKDILGQLGGLLFMAKVGKQADKSPRDFIFMSNAIQQTSIMLMSLTPMFPHALFLPMAGLSNSLSNLSFTGYGAINAKCIQEISDQNMGELYTKITMVNTMASTIGMTGGVALCMYIPDHETRTMLIPLIGIARVYSYQKAIEDII</sequence>
<evidence type="ECO:0000256" key="1">
    <source>
        <dbReference type="ARBA" id="ARBA00004370"/>
    </source>
</evidence>
<protein>
    <recommendedName>
        <fullName evidence="6">Protein root UVB sensitive/RUS domain-containing protein</fullName>
    </recommendedName>
</protein>
<dbReference type="InterPro" id="IPR054549">
    <property type="entry name" value="UVB_sens_RUS_dom"/>
</dbReference>
<feature type="transmembrane region" description="Helical" evidence="5">
    <location>
        <begin position="98"/>
        <end position="118"/>
    </location>
</feature>
<name>A0A6C0LSU7_9ZZZZ</name>
<comment type="subcellular location">
    <subcellularLocation>
        <location evidence="1">Membrane</location>
    </subcellularLocation>
</comment>
<evidence type="ECO:0000259" key="6">
    <source>
        <dbReference type="Pfam" id="PF04884"/>
    </source>
</evidence>
<feature type="transmembrane region" description="Helical" evidence="5">
    <location>
        <begin position="154"/>
        <end position="176"/>
    </location>
</feature>
<feature type="domain" description="Protein root UVB sensitive/RUS" evidence="6">
    <location>
        <begin position="3"/>
        <end position="197"/>
    </location>
</feature>
<evidence type="ECO:0000256" key="3">
    <source>
        <dbReference type="ARBA" id="ARBA00022989"/>
    </source>
</evidence>
<dbReference type="InterPro" id="IPR006968">
    <property type="entry name" value="RUS_fam"/>
</dbReference>